<dbReference type="RefSeq" id="WP_260902867.1">
    <property type="nucleotide sequence ID" value="NZ_JAOCZP010000003.1"/>
</dbReference>
<dbReference type="EMBL" id="JAOCZP010000003">
    <property type="protein sequence ID" value="MCT7375732.1"/>
    <property type="molecule type" value="Genomic_DNA"/>
</dbReference>
<proteinExistence type="predicted"/>
<organism evidence="1 2">
    <name type="scientific">Chelativorans salis</name>
    <dbReference type="NCBI Taxonomy" id="2978478"/>
    <lineage>
        <taxon>Bacteria</taxon>
        <taxon>Pseudomonadati</taxon>
        <taxon>Pseudomonadota</taxon>
        <taxon>Alphaproteobacteria</taxon>
        <taxon>Hyphomicrobiales</taxon>
        <taxon>Phyllobacteriaceae</taxon>
        <taxon>Chelativorans</taxon>
    </lineage>
</organism>
<gene>
    <name evidence="1" type="ORF">N5A92_11880</name>
</gene>
<reference evidence="1 2" key="1">
    <citation type="submission" date="2022-09" db="EMBL/GenBank/DDBJ databases">
        <title>Chelativorans salina sp. nov., a novel slightly halophilic bacterium isolated from a saline lake sediment enrichment.</title>
        <authorList>
            <person name="Gao L."/>
            <person name="Fang B.-Z."/>
            <person name="Li W.-J."/>
        </authorList>
    </citation>
    <scope>NUCLEOTIDE SEQUENCE [LARGE SCALE GENOMIC DNA]</scope>
    <source>
        <strain evidence="1 2">EGI FJ00035</strain>
    </source>
</reference>
<keyword evidence="2" id="KW-1185">Reference proteome</keyword>
<comment type="caution">
    <text evidence="1">The sequence shown here is derived from an EMBL/GenBank/DDBJ whole genome shotgun (WGS) entry which is preliminary data.</text>
</comment>
<dbReference type="Proteomes" id="UP001320831">
    <property type="component" value="Unassembled WGS sequence"/>
</dbReference>
<name>A0ABT2LPH0_9HYPH</name>
<evidence type="ECO:0000313" key="1">
    <source>
        <dbReference type="EMBL" id="MCT7375732.1"/>
    </source>
</evidence>
<protein>
    <submittedName>
        <fullName evidence="1">Uncharacterized protein</fullName>
    </submittedName>
</protein>
<evidence type="ECO:0000313" key="2">
    <source>
        <dbReference type="Proteomes" id="UP001320831"/>
    </source>
</evidence>
<accession>A0ABT2LPH0</accession>
<sequence>MTLESEAGQIIVAEERGQDTFTAVHALEAAAVRTGMDSEEAFKTVKRALKRARARHRAAEHGLRNLVAKASGVDAAMDKLLAHMADFDDAARSVAAELADHMDVSPLHKSLWAPVISDRLSAEGRSRRLSAWVPRYEQIRDARKAVPTVEEMIP</sequence>